<dbReference type="SUPFAM" id="SSF53383">
    <property type="entry name" value="PLP-dependent transferases"/>
    <property type="match status" value="1"/>
</dbReference>
<gene>
    <name evidence="2" type="ORF">WM41_0065</name>
</gene>
<accession>A0ABR5VC67</accession>
<feature type="domain" description="Aminotransferase class V" evidence="1">
    <location>
        <begin position="76"/>
        <end position="226"/>
    </location>
</feature>
<evidence type="ECO:0000259" key="1">
    <source>
        <dbReference type="Pfam" id="PF00266"/>
    </source>
</evidence>
<dbReference type="Gene3D" id="3.90.1150.10">
    <property type="entry name" value="Aspartate Aminotransferase, domain 1"/>
    <property type="match status" value="1"/>
</dbReference>
<keyword evidence="2" id="KW-0808">Transferase</keyword>
<dbReference type="PANTHER" id="PTHR43586">
    <property type="entry name" value="CYSTEINE DESULFURASE"/>
    <property type="match status" value="1"/>
</dbReference>
<proteinExistence type="predicted"/>
<evidence type="ECO:0000313" key="3">
    <source>
        <dbReference type="Proteomes" id="UP000070339"/>
    </source>
</evidence>
<dbReference type="Gene3D" id="3.40.640.10">
    <property type="entry name" value="Type I PLP-dependent aspartate aminotransferase-like (Major domain)"/>
    <property type="match status" value="1"/>
</dbReference>
<protein>
    <submittedName>
        <fullName evidence="2">Aminotransferase class-V family protein</fullName>
    </submittedName>
</protein>
<comment type="caution">
    <text evidence="2">The sequence shown here is derived from an EMBL/GenBank/DDBJ whole genome shotgun (WGS) entry which is preliminary data.</text>
</comment>
<dbReference type="GO" id="GO:0008483">
    <property type="term" value="F:transaminase activity"/>
    <property type="evidence" value="ECO:0007669"/>
    <property type="project" value="UniProtKB-KW"/>
</dbReference>
<dbReference type="Pfam" id="PF00266">
    <property type="entry name" value="Aminotran_5"/>
    <property type="match status" value="1"/>
</dbReference>
<dbReference type="PANTHER" id="PTHR43586:SF21">
    <property type="entry name" value="PYRIDOXAL PHOSPHATE (PLP)-DEPENDENT ASPARTATE AMINOTRANSFERASE SUPERFAMILY"/>
    <property type="match status" value="1"/>
</dbReference>
<dbReference type="InterPro" id="IPR015422">
    <property type="entry name" value="PyrdxlP-dep_Trfase_small"/>
</dbReference>
<dbReference type="Proteomes" id="UP000070339">
    <property type="component" value="Unassembled WGS sequence"/>
</dbReference>
<sequence>MPLGLPARYDVASVRGLYTGLSDGWTYLNANAAPQISERVAAGVARSFRMSPAVAPQEDATGAHSANSAPGRLEGSAHYDAARMAIADLVGSKASRVVLGPSLPALYQTLARSLRPMLRHNSSVVLSKLDPPALYSALSELDAEVRWAQPDLGTGELPAFQYAELVDGSTRLVSFSVAHELLGTVTPTAEIIEKIRSRSRAWTLVDVSALAPYRPLDFDELGADIIGIDIGMLGGPQLAALVFRDEAMFRRVDAHSPVKASNSAEKLETPVSTGLAGGVGPLVDHLAALAGGEAGSRRVRVHKSMEALNEYLGDLTNDMYAYLETLPAVHILGVTGEAAAGASKDRLPRLTFAVQNVPAETVHRRLIDNGLVTTLALRTPLLTEMGADEIGGAVTVALGPFNTRHDIEHLTRVVASLA</sequence>
<dbReference type="InterPro" id="IPR015421">
    <property type="entry name" value="PyrdxlP-dep_Trfase_major"/>
</dbReference>
<reference evidence="2 3" key="1">
    <citation type="journal article" date="2016" name="Int. J. Syst. Evol. Microbiol.">
        <title>Resolving the Complexity of Human Skin Metagenomes Using Single-Molecule Sequencing.</title>
        <authorList>
            <consortium name="NISC Comparative Sequencing Program"/>
            <person name="Tsai Y.C."/>
            <person name="Conlan S."/>
            <person name="Deming C."/>
            <person name="Segre J.A."/>
            <person name="Kong H.H."/>
            <person name="Korlach J."/>
            <person name="Oh J."/>
        </authorList>
    </citation>
    <scope>NUCLEOTIDE SEQUENCE [LARGE SCALE GENOMIC DNA]</scope>
    <source>
        <strain evidence="2 3">1B08</strain>
    </source>
</reference>
<keyword evidence="3" id="KW-1185">Reference proteome</keyword>
<dbReference type="InterPro" id="IPR000192">
    <property type="entry name" value="Aminotrans_V_dom"/>
</dbReference>
<evidence type="ECO:0000313" key="2">
    <source>
        <dbReference type="EMBL" id="KXU19243.1"/>
    </source>
</evidence>
<name>A0ABR5VC67_9CORY</name>
<organism evidence="2 3">
    <name type="scientific">Corynebacterium simulans</name>
    <dbReference type="NCBI Taxonomy" id="146827"/>
    <lineage>
        <taxon>Bacteria</taxon>
        <taxon>Bacillati</taxon>
        <taxon>Actinomycetota</taxon>
        <taxon>Actinomycetes</taxon>
        <taxon>Mycobacteriales</taxon>
        <taxon>Corynebacteriaceae</taxon>
        <taxon>Corynebacterium</taxon>
    </lineage>
</organism>
<dbReference type="RefSeq" id="WP_061920006.1">
    <property type="nucleotide sequence ID" value="NZ_LTEB01000009.1"/>
</dbReference>
<dbReference type="EMBL" id="LTEB01000009">
    <property type="protein sequence ID" value="KXU19243.1"/>
    <property type="molecule type" value="Genomic_DNA"/>
</dbReference>
<keyword evidence="2" id="KW-0032">Aminotransferase</keyword>
<dbReference type="InterPro" id="IPR015424">
    <property type="entry name" value="PyrdxlP-dep_Trfase"/>
</dbReference>